<organism evidence="1 2">
    <name type="scientific">Panagrellus redivivus</name>
    <name type="common">Microworm</name>
    <dbReference type="NCBI Taxonomy" id="6233"/>
    <lineage>
        <taxon>Eukaryota</taxon>
        <taxon>Metazoa</taxon>
        <taxon>Ecdysozoa</taxon>
        <taxon>Nematoda</taxon>
        <taxon>Chromadorea</taxon>
        <taxon>Rhabditida</taxon>
        <taxon>Tylenchina</taxon>
        <taxon>Panagrolaimomorpha</taxon>
        <taxon>Panagrolaimoidea</taxon>
        <taxon>Panagrolaimidae</taxon>
        <taxon>Panagrellus</taxon>
    </lineage>
</organism>
<dbReference type="PANTHER" id="PTHR33351">
    <property type="entry name" value="HISACTOPHILIN-1-RELATED"/>
    <property type="match status" value="1"/>
</dbReference>
<dbReference type="Proteomes" id="UP000492821">
    <property type="component" value="Unassembled WGS sequence"/>
</dbReference>
<reference evidence="2" key="2">
    <citation type="submission" date="2020-10" db="UniProtKB">
        <authorList>
            <consortium name="WormBaseParasite"/>
        </authorList>
    </citation>
    <scope>IDENTIFICATION</scope>
</reference>
<sequence length="196" mass="23085">MRNFTDKEEIRIKENTQHVATVHLPESELSNDFKDIETRAVEARKRQKPSEIGPQPNKKLFIDHPRQLSAESSGKRRIKSVHETYLRAQKYEDDVDFVSAPPREWENWYITDWEGQVAFKAIHLPKRYVRASPEGNVDLVFTHPQAWELWSPFKNDNGTWSFQSHHGQWLSADADGRACIVEKKQDQEQFLLENWD</sequence>
<protein>
    <submittedName>
        <fullName evidence="2">Collagen_bind_2 domain-containing protein</fullName>
    </submittedName>
</protein>
<name>A0A7E4VDH7_PANRE</name>
<dbReference type="PANTHER" id="PTHR33351:SF1">
    <property type="entry name" value="IG-LIKE DOMAIN-CONTAINING PROTEIN-RELATED"/>
    <property type="match status" value="1"/>
</dbReference>
<evidence type="ECO:0000313" key="2">
    <source>
        <dbReference type="WBParaSite" id="Pan_g1954.t1"/>
    </source>
</evidence>
<dbReference type="WBParaSite" id="Pan_g1954.t1">
    <property type="protein sequence ID" value="Pan_g1954.t1"/>
    <property type="gene ID" value="Pan_g1954"/>
</dbReference>
<dbReference type="CDD" id="cd00257">
    <property type="entry name" value="beta-trefoil_FSCN-like"/>
    <property type="match status" value="1"/>
</dbReference>
<dbReference type="InterPro" id="IPR052883">
    <property type="entry name" value="Hisactophilin"/>
</dbReference>
<reference evidence="1" key="1">
    <citation type="journal article" date="2013" name="Genetics">
        <title>The draft genome and transcriptome of Panagrellus redivivus are shaped by the harsh demands of a free-living lifestyle.</title>
        <authorList>
            <person name="Srinivasan J."/>
            <person name="Dillman A.R."/>
            <person name="Macchietto M.G."/>
            <person name="Heikkinen L."/>
            <person name="Lakso M."/>
            <person name="Fracchia K.M."/>
            <person name="Antoshechkin I."/>
            <person name="Mortazavi A."/>
            <person name="Wong G."/>
            <person name="Sternberg P.W."/>
        </authorList>
    </citation>
    <scope>NUCLEOTIDE SEQUENCE [LARGE SCALE GENOMIC DNA]</scope>
    <source>
        <strain evidence="1">MT8872</strain>
    </source>
</reference>
<evidence type="ECO:0000313" key="1">
    <source>
        <dbReference type="Proteomes" id="UP000492821"/>
    </source>
</evidence>
<dbReference type="GO" id="GO:0030041">
    <property type="term" value="P:actin filament polymerization"/>
    <property type="evidence" value="ECO:0007669"/>
    <property type="project" value="TreeGrafter"/>
</dbReference>
<dbReference type="Gene3D" id="2.80.10.50">
    <property type="match status" value="1"/>
</dbReference>
<dbReference type="AlphaFoldDB" id="A0A7E4VDH7"/>
<dbReference type="InterPro" id="IPR008999">
    <property type="entry name" value="Actin-crosslinking"/>
</dbReference>
<dbReference type="GO" id="GO:0015629">
    <property type="term" value="C:actin cytoskeleton"/>
    <property type="evidence" value="ECO:0007669"/>
    <property type="project" value="TreeGrafter"/>
</dbReference>
<dbReference type="GO" id="GO:0051015">
    <property type="term" value="F:actin filament binding"/>
    <property type="evidence" value="ECO:0007669"/>
    <property type="project" value="TreeGrafter"/>
</dbReference>
<proteinExistence type="predicted"/>
<keyword evidence="1" id="KW-1185">Reference proteome</keyword>
<accession>A0A7E4VDH7</accession>
<dbReference type="SUPFAM" id="SSF50405">
    <property type="entry name" value="Actin-crosslinking proteins"/>
    <property type="match status" value="1"/>
</dbReference>